<feature type="domain" description="Metallo-beta-lactamase" evidence="1">
    <location>
        <begin position="23"/>
        <end position="213"/>
    </location>
</feature>
<evidence type="ECO:0000313" key="2">
    <source>
        <dbReference type="EMBL" id="KAA0257964.1"/>
    </source>
</evidence>
<dbReference type="Pfam" id="PF12706">
    <property type="entry name" value="Lactamase_B_2"/>
    <property type="match status" value="1"/>
</dbReference>
<keyword evidence="3" id="KW-1185">Reference proteome</keyword>
<dbReference type="PANTHER" id="PTHR42663:SF4">
    <property type="entry name" value="SLL1036 PROTEIN"/>
    <property type="match status" value="1"/>
</dbReference>
<comment type="caution">
    <text evidence="2">The sequence shown here is derived from an EMBL/GenBank/DDBJ whole genome shotgun (WGS) entry which is preliminary data.</text>
</comment>
<proteinExistence type="predicted"/>
<gene>
    <name evidence="2" type="ORF">FHQ18_06110</name>
</gene>
<organism evidence="2 3">
    <name type="scientific">Deferribacter autotrophicus</name>
    <dbReference type="NCBI Taxonomy" id="500465"/>
    <lineage>
        <taxon>Bacteria</taxon>
        <taxon>Pseudomonadati</taxon>
        <taxon>Deferribacterota</taxon>
        <taxon>Deferribacteres</taxon>
        <taxon>Deferribacterales</taxon>
        <taxon>Deferribacteraceae</taxon>
        <taxon>Deferribacter</taxon>
    </lineage>
</organism>
<dbReference type="AlphaFoldDB" id="A0A5A8F5H7"/>
<dbReference type="InterPro" id="IPR001279">
    <property type="entry name" value="Metallo-B-lactamas"/>
</dbReference>
<dbReference type="GO" id="GO:0016787">
    <property type="term" value="F:hydrolase activity"/>
    <property type="evidence" value="ECO:0007669"/>
    <property type="project" value="UniProtKB-KW"/>
</dbReference>
<name>A0A5A8F5H7_9BACT</name>
<dbReference type="CDD" id="cd07715">
    <property type="entry name" value="TaR3-like_MBL-fold"/>
    <property type="match status" value="1"/>
</dbReference>
<reference evidence="2 3" key="1">
    <citation type="submission" date="2019-06" db="EMBL/GenBank/DDBJ databases">
        <title>Genomic insights into carbon and energy metabolism of Deferribacter autotrophicus revealed new metabolic traits in the phylum Deferribacteres.</title>
        <authorList>
            <person name="Slobodkin A.I."/>
            <person name="Slobodkina G.B."/>
            <person name="Allioux M."/>
            <person name="Alain K."/>
            <person name="Jebbar M."/>
            <person name="Shadrin V."/>
            <person name="Kublanov I.V."/>
            <person name="Toshchakov S.V."/>
            <person name="Bonch-Osmolovskaya E.A."/>
        </authorList>
    </citation>
    <scope>NUCLEOTIDE SEQUENCE [LARGE SCALE GENOMIC DNA]</scope>
    <source>
        <strain evidence="2 3">SL50</strain>
    </source>
</reference>
<dbReference type="SMART" id="SM00849">
    <property type="entry name" value="Lactamase_B"/>
    <property type="match status" value="1"/>
</dbReference>
<dbReference type="InterPro" id="IPR036866">
    <property type="entry name" value="RibonucZ/Hydroxyglut_hydro"/>
</dbReference>
<dbReference type="OrthoDB" id="9803916at2"/>
<evidence type="ECO:0000313" key="3">
    <source>
        <dbReference type="Proteomes" id="UP000322876"/>
    </source>
</evidence>
<evidence type="ECO:0000259" key="1">
    <source>
        <dbReference type="SMART" id="SM00849"/>
    </source>
</evidence>
<dbReference type="EMBL" id="VFJB01000005">
    <property type="protein sequence ID" value="KAA0257964.1"/>
    <property type="molecule type" value="Genomic_DNA"/>
</dbReference>
<dbReference type="PANTHER" id="PTHR42663">
    <property type="entry name" value="HYDROLASE C777.06C-RELATED-RELATED"/>
    <property type="match status" value="1"/>
</dbReference>
<dbReference type="Proteomes" id="UP000322876">
    <property type="component" value="Unassembled WGS sequence"/>
</dbReference>
<accession>A0A5A8F5H7</accession>
<dbReference type="Gene3D" id="3.60.15.10">
    <property type="entry name" value="Ribonuclease Z/Hydroxyacylglutathione hydrolase-like"/>
    <property type="match status" value="1"/>
</dbReference>
<sequence>MLTILGSRGTIPVSGYEYVKYGGCTPSLFARVDDTAIIFDAGTGIYKINTIKDFKRIHIFLSHLHWDHIMGLPLFSYFYKENIDIFIYIDDKDDLDTSDFIRYLFKEPFFPVSHEKLNCNLSIIKIDYNSKYSFGRYEIIPFPGNHPNGASMFLIGNSKFKCLYATDFEHGTEKDDILIEAASGVNYLIYDTTYTPGDFLGERDGIDKTGWGHSTFEYGAKFAKKSKSKNLVLFHHNPDYIDCYIDEIVIKARKHFSHTIASYDGMILQ</sequence>
<protein>
    <submittedName>
        <fullName evidence="2">MBL fold metallo-hydrolase</fullName>
    </submittedName>
</protein>
<keyword evidence="2" id="KW-0378">Hydrolase</keyword>
<dbReference type="SUPFAM" id="SSF56281">
    <property type="entry name" value="Metallo-hydrolase/oxidoreductase"/>
    <property type="match status" value="1"/>
</dbReference>
<dbReference type="RefSeq" id="WP_149266285.1">
    <property type="nucleotide sequence ID" value="NZ_VFJB01000005.1"/>
</dbReference>